<organism evidence="1 2">
    <name type="scientific">Vararia minispora EC-137</name>
    <dbReference type="NCBI Taxonomy" id="1314806"/>
    <lineage>
        <taxon>Eukaryota</taxon>
        <taxon>Fungi</taxon>
        <taxon>Dikarya</taxon>
        <taxon>Basidiomycota</taxon>
        <taxon>Agaricomycotina</taxon>
        <taxon>Agaricomycetes</taxon>
        <taxon>Russulales</taxon>
        <taxon>Lachnocladiaceae</taxon>
        <taxon>Vararia</taxon>
    </lineage>
</organism>
<dbReference type="Proteomes" id="UP000814128">
    <property type="component" value="Unassembled WGS sequence"/>
</dbReference>
<gene>
    <name evidence="1" type="ORF">K488DRAFT_77047</name>
</gene>
<reference evidence="1" key="1">
    <citation type="submission" date="2021-02" db="EMBL/GenBank/DDBJ databases">
        <authorList>
            <consortium name="DOE Joint Genome Institute"/>
            <person name="Ahrendt S."/>
            <person name="Looney B.P."/>
            <person name="Miyauchi S."/>
            <person name="Morin E."/>
            <person name="Drula E."/>
            <person name="Courty P.E."/>
            <person name="Chicoki N."/>
            <person name="Fauchery L."/>
            <person name="Kohler A."/>
            <person name="Kuo A."/>
            <person name="Labutti K."/>
            <person name="Pangilinan J."/>
            <person name="Lipzen A."/>
            <person name="Riley R."/>
            <person name="Andreopoulos W."/>
            <person name="He G."/>
            <person name="Johnson J."/>
            <person name="Barry K.W."/>
            <person name="Grigoriev I.V."/>
            <person name="Nagy L."/>
            <person name="Hibbett D."/>
            <person name="Henrissat B."/>
            <person name="Matheny P.B."/>
            <person name="Labbe J."/>
            <person name="Martin F."/>
        </authorList>
    </citation>
    <scope>NUCLEOTIDE SEQUENCE</scope>
    <source>
        <strain evidence="1">EC-137</strain>
    </source>
</reference>
<dbReference type="EMBL" id="MU273495">
    <property type="protein sequence ID" value="KAI0034734.1"/>
    <property type="molecule type" value="Genomic_DNA"/>
</dbReference>
<name>A0ACB8QS70_9AGAM</name>
<sequence>MEESKQLIDYGGIDFDASLPVTLRNSLYPAIDPRSAFDSKSFAGKAVLITGASRGIGQTVALFYATAGAAVALVARSSLDQTTALLAGAAPDAKILTFVGDVRDSQRAEEVVKETVGRFGKLDVLVANAGVSNPFTKRMGEVDAKEWWNTLEVNLFGVFNYVRASLEHLNNALGYAVVLTSTGAIARTPCGSDYLHALVRLVELIPLEYPSVKTFALHPGAVDTALAIGAGMPKDALIDSPELAAGTILALTSGRFDWLRSRYVEATWDLGEVERDWKDKIVGKKTLVNALALP</sequence>
<reference evidence="1" key="2">
    <citation type="journal article" date="2022" name="New Phytol.">
        <title>Evolutionary transition to the ectomycorrhizal habit in the genomes of a hyperdiverse lineage of mushroom-forming fungi.</title>
        <authorList>
            <person name="Looney B."/>
            <person name="Miyauchi S."/>
            <person name="Morin E."/>
            <person name="Drula E."/>
            <person name="Courty P.E."/>
            <person name="Kohler A."/>
            <person name="Kuo A."/>
            <person name="LaButti K."/>
            <person name="Pangilinan J."/>
            <person name="Lipzen A."/>
            <person name="Riley R."/>
            <person name="Andreopoulos W."/>
            <person name="He G."/>
            <person name="Johnson J."/>
            <person name="Nolan M."/>
            <person name="Tritt A."/>
            <person name="Barry K.W."/>
            <person name="Grigoriev I.V."/>
            <person name="Nagy L.G."/>
            <person name="Hibbett D."/>
            <person name="Henrissat B."/>
            <person name="Matheny P.B."/>
            <person name="Labbe J."/>
            <person name="Martin F.M."/>
        </authorList>
    </citation>
    <scope>NUCLEOTIDE SEQUENCE</scope>
    <source>
        <strain evidence="1">EC-137</strain>
    </source>
</reference>
<proteinExistence type="predicted"/>
<comment type="caution">
    <text evidence="1">The sequence shown here is derived from an EMBL/GenBank/DDBJ whole genome shotgun (WGS) entry which is preliminary data.</text>
</comment>
<accession>A0ACB8QS70</accession>
<evidence type="ECO:0000313" key="1">
    <source>
        <dbReference type="EMBL" id="KAI0034734.1"/>
    </source>
</evidence>
<protein>
    <submittedName>
        <fullName evidence="1">NAD-P-binding protein</fullName>
    </submittedName>
</protein>
<keyword evidence="2" id="KW-1185">Reference proteome</keyword>
<evidence type="ECO:0000313" key="2">
    <source>
        <dbReference type="Proteomes" id="UP000814128"/>
    </source>
</evidence>